<organism evidence="1 2">
    <name type="scientific">Romanomermis culicivorax</name>
    <name type="common">Nematode worm</name>
    <dbReference type="NCBI Taxonomy" id="13658"/>
    <lineage>
        <taxon>Eukaryota</taxon>
        <taxon>Metazoa</taxon>
        <taxon>Ecdysozoa</taxon>
        <taxon>Nematoda</taxon>
        <taxon>Enoplea</taxon>
        <taxon>Dorylaimia</taxon>
        <taxon>Mermithida</taxon>
        <taxon>Mermithoidea</taxon>
        <taxon>Mermithidae</taxon>
        <taxon>Romanomermis</taxon>
    </lineage>
</organism>
<accession>A0A915KCM5</accession>
<evidence type="ECO:0000313" key="2">
    <source>
        <dbReference type="WBParaSite" id="nRc.2.0.1.t35846-RA"/>
    </source>
</evidence>
<keyword evidence="1" id="KW-1185">Reference proteome</keyword>
<dbReference type="WBParaSite" id="nRc.2.0.1.t35846-RA">
    <property type="protein sequence ID" value="nRc.2.0.1.t35846-RA"/>
    <property type="gene ID" value="nRc.2.0.1.g35846"/>
</dbReference>
<proteinExistence type="predicted"/>
<name>A0A915KCM5_ROMCU</name>
<dbReference type="Proteomes" id="UP000887565">
    <property type="component" value="Unplaced"/>
</dbReference>
<protein>
    <submittedName>
        <fullName evidence="2">Uncharacterized protein</fullName>
    </submittedName>
</protein>
<dbReference type="AlphaFoldDB" id="A0A915KCM5"/>
<reference evidence="2" key="1">
    <citation type="submission" date="2022-11" db="UniProtKB">
        <authorList>
            <consortium name="WormBaseParasite"/>
        </authorList>
    </citation>
    <scope>IDENTIFICATION</scope>
</reference>
<evidence type="ECO:0000313" key="1">
    <source>
        <dbReference type="Proteomes" id="UP000887565"/>
    </source>
</evidence>
<sequence>MENKKNFPIPVRGKEMSFWRILIALNYQHIMEMFAEENLVESCLSHKSKESYVPWDQ</sequence>